<organism evidence="2">
    <name type="scientific">Tanacetum cinerariifolium</name>
    <name type="common">Dalmatian daisy</name>
    <name type="synonym">Chrysanthemum cinerariifolium</name>
    <dbReference type="NCBI Taxonomy" id="118510"/>
    <lineage>
        <taxon>Eukaryota</taxon>
        <taxon>Viridiplantae</taxon>
        <taxon>Streptophyta</taxon>
        <taxon>Embryophyta</taxon>
        <taxon>Tracheophyta</taxon>
        <taxon>Spermatophyta</taxon>
        <taxon>Magnoliopsida</taxon>
        <taxon>eudicotyledons</taxon>
        <taxon>Gunneridae</taxon>
        <taxon>Pentapetalae</taxon>
        <taxon>asterids</taxon>
        <taxon>campanulids</taxon>
        <taxon>Asterales</taxon>
        <taxon>Asteraceae</taxon>
        <taxon>Asteroideae</taxon>
        <taxon>Anthemideae</taxon>
        <taxon>Anthemidinae</taxon>
        <taxon>Tanacetum</taxon>
    </lineage>
</organism>
<gene>
    <name evidence="2" type="ORF">Tci_925533</name>
</gene>
<feature type="non-terminal residue" evidence="2">
    <location>
        <position position="1"/>
    </location>
</feature>
<evidence type="ECO:0000256" key="1">
    <source>
        <dbReference type="SAM" id="MobiDB-lite"/>
    </source>
</evidence>
<evidence type="ECO:0000313" key="2">
    <source>
        <dbReference type="EMBL" id="GFD53564.1"/>
    </source>
</evidence>
<protein>
    <submittedName>
        <fullName evidence="2">Uncharacterized protein</fullName>
    </submittedName>
</protein>
<reference evidence="2" key="1">
    <citation type="journal article" date="2019" name="Sci. Rep.">
        <title>Draft genome of Tanacetum cinerariifolium, the natural source of mosquito coil.</title>
        <authorList>
            <person name="Yamashiro T."/>
            <person name="Shiraishi A."/>
            <person name="Satake H."/>
            <person name="Nakayama K."/>
        </authorList>
    </citation>
    <scope>NUCLEOTIDE SEQUENCE</scope>
</reference>
<feature type="non-terminal residue" evidence="2">
    <location>
        <position position="101"/>
    </location>
</feature>
<sequence>FPAWFVGFTNPHNNEKDALDDGKEHGDNIQTSVSADIHSSSSSAQTGKQADKTKREDKGKRHVESFTGYRDLNAEFEECSNNSSNGVNAASSLVPTAGQNF</sequence>
<name>A0A699XA82_TANCI</name>
<feature type="compositionally biased region" description="Low complexity" evidence="1">
    <location>
        <begin position="80"/>
        <end position="92"/>
    </location>
</feature>
<dbReference type="AlphaFoldDB" id="A0A699XA82"/>
<feature type="region of interest" description="Disordered" evidence="1">
    <location>
        <begin position="79"/>
        <end position="101"/>
    </location>
</feature>
<feature type="region of interest" description="Disordered" evidence="1">
    <location>
        <begin position="1"/>
        <end position="67"/>
    </location>
</feature>
<comment type="caution">
    <text evidence="2">The sequence shown here is derived from an EMBL/GenBank/DDBJ whole genome shotgun (WGS) entry which is preliminary data.</text>
</comment>
<proteinExistence type="predicted"/>
<dbReference type="EMBL" id="BKCJ011795977">
    <property type="protein sequence ID" value="GFD53564.1"/>
    <property type="molecule type" value="Genomic_DNA"/>
</dbReference>
<accession>A0A699XA82</accession>
<feature type="compositionally biased region" description="Low complexity" evidence="1">
    <location>
        <begin position="32"/>
        <end position="43"/>
    </location>
</feature>
<feature type="compositionally biased region" description="Basic and acidic residues" evidence="1">
    <location>
        <begin position="13"/>
        <end position="27"/>
    </location>
</feature>
<feature type="compositionally biased region" description="Basic and acidic residues" evidence="1">
    <location>
        <begin position="49"/>
        <end position="64"/>
    </location>
</feature>